<name>A0AC61QV26_9FIRM</name>
<keyword evidence="2" id="KW-1185">Reference proteome</keyword>
<accession>A0AC61QV26</accession>
<evidence type="ECO:0000313" key="1">
    <source>
        <dbReference type="EMBL" id="TGX95884.1"/>
    </source>
</evidence>
<reference evidence="1" key="1">
    <citation type="submission" date="2019-04" db="EMBL/GenBank/DDBJ databases">
        <title>Microbes associate with the intestines of laboratory mice.</title>
        <authorList>
            <person name="Navarre W."/>
            <person name="Wong E."/>
            <person name="Huang K."/>
            <person name="Tropini C."/>
            <person name="Ng K."/>
            <person name="Yu B."/>
        </authorList>
    </citation>
    <scope>NUCLEOTIDE SEQUENCE</scope>
    <source>
        <strain evidence="1">NM72_1-8</strain>
    </source>
</reference>
<dbReference type="Proteomes" id="UP000307720">
    <property type="component" value="Unassembled WGS sequence"/>
</dbReference>
<feature type="non-terminal residue" evidence="1">
    <location>
        <position position="125"/>
    </location>
</feature>
<sequence length="125" mass="13881">MLACGRSAVPKNPRTDSIFPAISWKSWSISQVIACDIHSFAVLRRDTYAGTLEITFTWLGGDKNSLSGYQDTIILPYDEMAEHLRESVSERKPIVWKALSVDDSVGQARIVFKSRKNLHAALGNG</sequence>
<dbReference type="EMBL" id="SRZB01000097">
    <property type="protein sequence ID" value="TGX95884.1"/>
    <property type="molecule type" value="Genomic_DNA"/>
</dbReference>
<evidence type="ECO:0000313" key="2">
    <source>
        <dbReference type="Proteomes" id="UP000307720"/>
    </source>
</evidence>
<comment type="caution">
    <text evidence="1">The sequence shown here is derived from an EMBL/GenBank/DDBJ whole genome shotgun (WGS) entry which is preliminary data.</text>
</comment>
<organism evidence="1 2">
    <name type="scientific">Hominisplanchenecus murintestinalis</name>
    <dbReference type="NCBI Taxonomy" id="2941517"/>
    <lineage>
        <taxon>Bacteria</taxon>
        <taxon>Bacillati</taxon>
        <taxon>Bacillota</taxon>
        <taxon>Clostridia</taxon>
        <taxon>Lachnospirales</taxon>
        <taxon>Lachnospiraceae</taxon>
        <taxon>Hominisplanchenecus</taxon>
    </lineage>
</organism>
<protein>
    <submittedName>
        <fullName evidence="1">Uncharacterized protein</fullName>
    </submittedName>
</protein>
<gene>
    <name evidence="1" type="ORF">E5357_17505</name>
</gene>
<proteinExistence type="predicted"/>